<evidence type="ECO:0000313" key="1">
    <source>
        <dbReference type="EMBL" id="KAG4426829.1"/>
    </source>
</evidence>
<proteinExistence type="predicted"/>
<reference evidence="1" key="1">
    <citation type="submission" date="2021-02" db="EMBL/GenBank/DDBJ databases">
        <title>Genome sequence Cadophora malorum strain M34.</title>
        <authorList>
            <person name="Stefanovic E."/>
            <person name="Vu D."/>
            <person name="Scully C."/>
            <person name="Dijksterhuis J."/>
            <person name="Roader J."/>
            <person name="Houbraken J."/>
        </authorList>
    </citation>
    <scope>NUCLEOTIDE SEQUENCE</scope>
    <source>
        <strain evidence="1">M34</strain>
    </source>
</reference>
<keyword evidence="2" id="KW-1185">Reference proteome</keyword>
<dbReference type="OrthoDB" id="1898716at2759"/>
<comment type="caution">
    <text evidence="1">The sequence shown here is derived from an EMBL/GenBank/DDBJ whole genome shotgun (WGS) entry which is preliminary data.</text>
</comment>
<name>A0A8H7WL78_9HELO</name>
<accession>A0A8H7WL78</accession>
<gene>
    <name evidence="1" type="ORF">IFR04_000260</name>
</gene>
<dbReference type="Proteomes" id="UP000664132">
    <property type="component" value="Unassembled WGS sequence"/>
</dbReference>
<dbReference type="EMBL" id="JAFJYH010000001">
    <property type="protein sequence ID" value="KAG4426829.1"/>
    <property type="molecule type" value="Genomic_DNA"/>
</dbReference>
<dbReference type="AlphaFoldDB" id="A0A8H7WL78"/>
<evidence type="ECO:0000313" key="2">
    <source>
        <dbReference type="Proteomes" id="UP000664132"/>
    </source>
</evidence>
<organism evidence="1 2">
    <name type="scientific">Cadophora malorum</name>
    <dbReference type="NCBI Taxonomy" id="108018"/>
    <lineage>
        <taxon>Eukaryota</taxon>
        <taxon>Fungi</taxon>
        <taxon>Dikarya</taxon>
        <taxon>Ascomycota</taxon>
        <taxon>Pezizomycotina</taxon>
        <taxon>Leotiomycetes</taxon>
        <taxon>Helotiales</taxon>
        <taxon>Ploettnerulaceae</taxon>
        <taxon>Cadophora</taxon>
    </lineage>
</organism>
<protein>
    <submittedName>
        <fullName evidence="1">Uncharacterized protein</fullName>
    </submittedName>
</protein>
<sequence length="95" mass="10991">MPSRSFTSTSLYHYGCFRKDSDALCGAHKLSQLPGFEVALFIRRRGRVTAYRSIDDDSWWPVKADIDFAYPPPTNLLPHHFEKDRTERVNETATE</sequence>